<dbReference type="SUPFAM" id="SSF141868">
    <property type="entry name" value="EAL domain-like"/>
    <property type="match status" value="1"/>
</dbReference>
<sequence>MLLPEIKEREYRFKLALRMGFPIFSLILLFISHRLIINYETVDTTFYVEILLLFLFSIYFIFYIIYKSFDIKITDPISKTFTREYLFKYLQKDINTYKNYTLILISIDNLDNINNRYSIKNGDKVIREVISWVEEYLKCNDIVNFPMGHIKAGDFVIGLRGLKKDHISLVDMLFLKSDDLMVDNIEVKLSGAITDINFSNEVEYLVDNLFEIKDRKNISKNNKEINPQIQEYFVLNAVKNRLFDIMIQDVYEKQKPVIKECFVKLKTSDGKIIHQKTYIKILDKLGLRLEFDLKILEEIVLRCSKKENSIYAINISPTSIRNPSFIYNAKKFLNKNKKIIFILNELDYYSQINKYNDTLQLLREMGVLIAIDRLGAIHTSFLYLRDLDIDIIRYDSFYKKDRKYIDIIRGFNLMAQKKGLKTWIKMVESNEILEELKELEIDFIQGKYLSEIKNEEKDI</sequence>
<evidence type="ECO:0000259" key="2">
    <source>
        <dbReference type="PROSITE" id="PS50883"/>
    </source>
</evidence>
<dbReference type="eggNOG" id="COG2200">
    <property type="taxonomic scope" value="Bacteria"/>
</dbReference>
<dbReference type="InterPro" id="IPR000160">
    <property type="entry name" value="GGDEF_dom"/>
</dbReference>
<feature type="transmembrane region" description="Helical" evidence="1">
    <location>
        <begin position="21"/>
        <end position="39"/>
    </location>
</feature>
<dbReference type="Pfam" id="PF00990">
    <property type="entry name" value="GGDEF"/>
    <property type="match status" value="1"/>
</dbReference>
<evidence type="ECO:0000256" key="1">
    <source>
        <dbReference type="SAM" id="Phobius"/>
    </source>
</evidence>
<proteinExistence type="predicted"/>
<name>T0JTG7_9BACT</name>
<dbReference type="InterPro" id="IPR035919">
    <property type="entry name" value="EAL_sf"/>
</dbReference>
<dbReference type="eggNOG" id="COG2199">
    <property type="taxonomic scope" value="Bacteria"/>
</dbReference>
<protein>
    <recommendedName>
        <fullName evidence="2">EAL domain-containing protein</fullName>
    </recommendedName>
</protein>
<reference evidence="3 4" key="1">
    <citation type="submission" date="2013-07" db="EMBL/GenBank/DDBJ databases">
        <title>Sulfurimonas hongkongensis AST-10 Genome Sequencing.</title>
        <authorList>
            <person name="Cai L."/>
            <person name="Zhang T."/>
        </authorList>
    </citation>
    <scope>NUCLEOTIDE SEQUENCE [LARGE SCALE GENOMIC DNA]</scope>
    <source>
        <strain evidence="3 4">AST-10</strain>
    </source>
</reference>
<keyword evidence="4" id="KW-1185">Reference proteome</keyword>
<keyword evidence="1" id="KW-1133">Transmembrane helix</keyword>
<comment type="caution">
    <text evidence="3">The sequence shown here is derived from an EMBL/GenBank/DDBJ whole genome shotgun (WGS) entry which is preliminary data.</text>
</comment>
<accession>T0JTG7</accession>
<dbReference type="GO" id="GO:0071111">
    <property type="term" value="F:cyclic-guanylate-specific phosphodiesterase activity"/>
    <property type="evidence" value="ECO:0007669"/>
    <property type="project" value="InterPro"/>
</dbReference>
<dbReference type="EMBL" id="AUPZ01000003">
    <property type="protein sequence ID" value="EQB40237.1"/>
    <property type="molecule type" value="Genomic_DNA"/>
</dbReference>
<dbReference type="AlphaFoldDB" id="T0JTG7"/>
<dbReference type="PANTHER" id="PTHR33121">
    <property type="entry name" value="CYCLIC DI-GMP PHOSPHODIESTERASE PDEF"/>
    <property type="match status" value="1"/>
</dbReference>
<dbReference type="InterPro" id="IPR050706">
    <property type="entry name" value="Cyclic-di-GMP_PDE-like"/>
</dbReference>
<dbReference type="InterPro" id="IPR029787">
    <property type="entry name" value="Nucleotide_cyclase"/>
</dbReference>
<dbReference type="SUPFAM" id="SSF55073">
    <property type="entry name" value="Nucleotide cyclase"/>
    <property type="match status" value="1"/>
</dbReference>
<dbReference type="PROSITE" id="PS50883">
    <property type="entry name" value="EAL"/>
    <property type="match status" value="1"/>
</dbReference>
<dbReference type="Proteomes" id="UP000015520">
    <property type="component" value="Unassembled WGS sequence"/>
</dbReference>
<evidence type="ECO:0000313" key="4">
    <source>
        <dbReference type="Proteomes" id="UP000015520"/>
    </source>
</evidence>
<feature type="domain" description="EAL" evidence="2">
    <location>
        <begin position="222"/>
        <end position="459"/>
    </location>
</feature>
<gene>
    <name evidence="3" type="ORF">M947_02565</name>
</gene>
<dbReference type="InterPro" id="IPR043128">
    <property type="entry name" value="Rev_trsase/Diguanyl_cyclase"/>
</dbReference>
<dbReference type="Gene3D" id="3.30.70.270">
    <property type="match status" value="1"/>
</dbReference>
<organism evidence="3 4">
    <name type="scientific">Sulfurimonas hongkongensis</name>
    <dbReference type="NCBI Taxonomy" id="1172190"/>
    <lineage>
        <taxon>Bacteria</taxon>
        <taxon>Pseudomonadati</taxon>
        <taxon>Campylobacterota</taxon>
        <taxon>Epsilonproteobacteria</taxon>
        <taxon>Campylobacterales</taxon>
        <taxon>Sulfurimonadaceae</taxon>
        <taxon>Sulfurimonas</taxon>
    </lineage>
</organism>
<dbReference type="PANTHER" id="PTHR33121:SF71">
    <property type="entry name" value="OXYGEN SENSOR PROTEIN DOSP"/>
    <property type="match status" value="1"/>
</dbReference>
<dbReference type="Gene3D" id="3.20.20.450">
    <property type="entry name" value="EAL domain"/>
    <property type="match status" value="1"/>
</dbReference>
<feature type="transmembrane region" description="Helical" evidence="1">
    <location>
        <begin position="45"/>
        <end position="66"/>
    </location>
</feature>
<dbReference type="RefSeq" id="WP_021286793.1">
    <property type="nucleotide sequence ID" value="NZ_AUPZ01000003.1"/>
</dbReference>
<dbReference type="Pfam" id="PF00563">
    <property type="entry name" value="EAL"/>
    <property type="match status" value="1"/>
</dbReference>
<dbReference type="InterPro" id="IPR001633">
    <property type="entry name" value="EAL_dom"/>
</dbReference>
<evidence type="ECO:0000313" key="3">
    <source>
        <dbReference type="EMBL" id="EQB40237.1"/>
    </source>
</evidence>
<dbReference type="SMART" id="SM00052">
    <property type="entry name" value="EAL"/>
    <property type="match status" value="1"/>
</dbReference>
<keyword evidence="1" id="KW-0472">Membrane</keyword>
<dbReference type="PATRIC" id="fig|1172190.3.peg.502"/>
<keyword evidence="1" id="KW-0812">Transmembrane</keyword>
<dbReference type="STRING" id="1172190.M947_02565"/>